<gene>
    <name evidence="1" type="ORF">CWI82_07800</name>
</gene>
<accession>A0ACD2HL86</accession>
<keyword evidence="2" id="KW-1185">Reference proteome</keyword>
<evidence type="ECO:0000313" key="1">
    <source>
        <dbReference type="EMBL" id="RZQ57161.1"/>
    </source>
</evidence>
<name>A0ACD2HL86_9GAMM</name>
<protein>
    <submittedName>
        <fullName evidence="1">Efflux RND transporter periplasmic adaptor subunit</fullName>
    </submittedName>
</protein>
<evidence type="ECO:0000313" key="2">
    <source>
        <dbReference type="Proteomes" id="UP000293092"/>
    </source>
</evidence>
<comment type="caution">
    <text evidence="1">The sequence shown here is derived from an EMBL/GenBank/DDBJ whole genome shotgun (WGS) entry which is preliminary data.</text>
</comment>
<dbReference type="EMBL" id="PIQJ01000001">
    <property type="protein sequence ID" value="RZQ57161.1"/>
    <property type="molecule type" value="Genomic_DNA"/>
</dbReference>
<proteinExistence type="predicted"/>
<dbReference type="Proteomes" id="UP000293092">
    <property type="component" value="Unassembled WGS sequence"/>
</dbReference>
<sequence>MAFKKRALLPPLILLIAILLLVLMTALRPQPPQRSNERPPVLVEVVEVQPANIRFEVEGQGNVRPKHMTNLVSQVSGQVIEISANFVNGGFFDKGEVIIQIDPADYRVALQSAKASLAQAKAALAEESARAKVAKDEWESLQMGEIPALGIREPQVASAVAAVQSAEAAVAKAQRDLDRTTIRAPYAGILQNKNVDIGQFLTMNTQVGSLYGSEVAEIRVPLSDRDLAYIDLPDANHDGAYPHVALTSEVAGETYTWHGNLVRSEGVLDQNSRVIYGVVEVEDPYNQQSDRHPVPLRFGRFVELVIDGIEAQQVFRVPRYALSINNTLWVVGDERRLEQREVNIVRSEAQHVVINKGLESGDLVVLTQLSNALPSMKVRIPGDPVIKQQETKETQTAGVAGNDNE</sequence>
<reference evidence="1" key="1">
    <citation type="submission" date="2017-11" db="EMBL/GenBank/DDBJ databases">
        <title>Comparative genomic and phylogenomic analyses of the family Idiomarinaceae.</title>
        <authorList>
            <person name="Liu Y."/>
            <person name="Shao Z."/>
        </authorList>
    </citation>
    <scope>NUCLEOTIDE SEQUENCE</scope>
    <source>
        <strain evidence="1">PIN1</strain>
    </source>
</reference>
<organism evidence="1 2">
    <name type="scientific">Pseudidiomarina tainanensis</name>
    <dbReference type="NCBI Taxonomy" id="502365"/>
    <lineage>
        <taxon>Bacteria</taxon>
        <taxon>Pseudomonadati</taxon>
        <taxon>Pseudomonadota</taxon>
        <taxon>Gammaproteobacteria</taxon>
        <taxon>Alteromonadales</taxon>
        <taxon>Idiomarinaceae</taxon>
        <taxon>Pseudidiomarina</taxon>
    </lineage>
</organism>